<evidence type="ECO:0000313" key="4">
    <source>
        <dbReference type="Proteomes" id="UP000006039"/>
    </source>
</evidence>
<reference evidence="3" key="5">
    <citation type="submission" date="2018-04" db="UniProtKB">
        <authorList>
            <consortium name="EnsemblFungi"/>
        </authorList>
    </citation>
    <scope>IDENTIFICATION</scope>
    <source>
        <strain evidence="3">R3-111a-1</strain>
    </source>
</reference>
<dbReference type="RefSeq" id="XP_009228714.1">
    <property type="nucleotide sequence ID" value="XM_009230450.1"/>
</dbReference>
<reference evidence="2" key="3">
    <citation type="submission" date="2010-09" db="EMBL/GenBank/DDBJ databases">
        <title>Annotation of Gaeumannomyces graminis var. tritici R3-111a-1.</title>
        <authorList>
            <consortium name="The Broad Institute Genome Sequencing Platform"/>
            <person name="Ma L.-J."/>
            <person name="Dead R."/>
            <person name="Young S.K."/>
            <person name="Zeng Q."/>
            <person name="Gargeya S."/>
            <person name="Fitzgerald M."/>
            <person name="Haas B."/>
            <person name="Abouelleil A."/>
            <person name="Alvarado L."/>
            <person name="Arachchi H.M."/>
            <person name="Berlin A."/>
            <person name="Brown A."/>
            <person name="Chapman S.B."/>
            <person name="Chen Z."/>
            <person name="Dunbar C."/>
            <person name="Freedman E."/>
            <person name="Gearin G."/>
            <person name="Gellesch M."/>
            <person name="Goldberg J."/>
            <person name="Griggs A."/>
            <person name="Gujja S."/>
            <person name="Heiman D."/>
            <person name="Howarth C."/>
            <person name="Larson L."/>
            <person name="Lui A."/>
            <person name="MacDonald P.J.P."/>
            <person name="Mehta T."/>
            <person name="Montmayeur A."/>
            <person name="Murphy C."/>
            <person name="Neiman D."/>
            <person name="Pearson M."/>
            <person name="Priest M."/>
            <person name="Roberts A."/>
            <person name="Saif S."/>
            <person name="Shea T."/>
            <person name="Shenoy N."/>
            <person name="Sisk P."/>
            <person name="Stolte C."/>
            <person name="Sykes S."/>
            <person name="Yandava C."/>
            <person name="Wortman J."/>
            <person name="Nusbaum C."/>
            <person name="Birren B."/>
        </authorList>
    </citation>
    <scope>NUCLEOTIDE SEQUENCE</scope>
    <source>
        <strain evidence="2">R3-111a-1</strain>
    </source>
</reference>
<organism evidence="2">
    <name type="scientific">Gaeumannomyces tritici (strain R3-111a-1)</name>
    <name type="common">Wheat and barley take-all root rot fungus</name>
    <name type="synonym">Gaeumannomyces graminis var. tritici</name>
    <dbReference type="NCBI Taxonomy" id="644352"/>
    <lineage>
        <taxon>Eukaryota</taxon>
        <taxon>Fungi</taxon>
        <taxon>Dikarya</taxon>
        <taxon>Ascomycota</taxon>
        <taxon>Pezizomycotina</taxon>
        <taxon>Sordariomycetes</taxon>
        <taxon>Sordariomycetidae</taxon>
        <taxon>Magnaporthales</taxon>
        <taxon>Magnaporthaceae</taxon>
        <taxon>Gaeumannomyces</taxon>
    </lineage>
</organism>
<dbReference type="AlphaFoldDB" id="J3PGC5"/>
<dbReference type="InterPro" id="IPR042099">
    <property type="entry name" value="ANL_N_sf"/>
</dbReference>
<dbReference type="PANTHER" id="PTHR42921">
    <property type="entry name" value="ACETOACETYL-COA SYNTHETASE"/>
    <property type="match status" value="1"/>
</dbReference>
<protein>
    <recommendedName>
        <fullName evidence="1">AMP-dependent synthetase/ligase domain-containing protein</fullName>
    </recommendedName>
</protein>
<proteinExistence type="predicted"/>
<accession>J3PGC5</accession>
<reference evidence="2" key="2">
    <citation type="submission" date="2010-07" db="EMBL/GenBank/DDBJ databases">
        <authorList>
            <consortium name="The Broad Institute Genome Sequencing Platform"/>
            <consortium name="Broad Institute Genome Sequencing Center for Infectious Disease"/>
            <person name="Ma L.-J."/>
            <person name="Dead R."/>
            <person name="Young S."/>
            <person name="Zeng Q."/>
            <person name="Koehrsen M."/>
            <person name="Alvarado L."/>
            <person name="Berlin A."/>
            <person name="Chapman S.B."/>
            <person name="Chen Z."/>
            <person name="Freedman E."/>
            <person name="Gellesch M."/>
            <person name="Goldberg J."/>
            <person name="Griggs A."/>
            <person name="Gujja S."/>
            <person name="Heilman E.R."/>
            <person name="Heiman D."/>
            <person name="Hepburn T."/>
            <person name="Howarth C."/>
            <person name="Jen D."/>
            <person name="Larson L."/>
            <person name="Mehta T."/>
            <person name="Neiman D."/>
            <person name="Pearson M."/>
            <person name="Roberts A."/>
            <person name="Saif S."/>
            <person name="Shea T."/>
            <person name="Shenoy N."/>
            <person name="Sisk P."/>
            <person name="Stolte C."/>
            <person name="Sykes S."/>
            <person name="Walk T."/>
            <person name="White J."/>
            <person name="Yandava C."/>
            <person name="Haas B."/>
            <person name="Nusbaum C."/>
            <person name="Birren B."/>
        </authorList>
    </citation>
    <scope>NUCLEOTIDE SEQUENCE</scope>
    <source>
        <strain evidence="2">R3-111a-1</strain>
    </source>
</reference>
<keyword evidence="4" id="KW-1185">Reference proteome</keyword>
<dbReference type="VEuPathDB" id="FungiDB:GGTG_12550"/>
<dbReference type="PANTHER" id="PTHR42921:SF4">
    <property type="entry name" value="ACETOACETYL-COA SYNTHASE (AFU_ORTHOLOGUE AFUA_8G04770)"/>
    <property type="match status" value="1"/>
</dbReference>
<name>J3PGC5_GAET3</name>
<dbReference type="HOGENOM" id="CLU_000022_3_3_1"/>
<feature type="domain" description="AMP-dependent synthetase/ligase" evidence="1">
    <location>
        <begin position="119"/>
        <end position="504"/>
    </location>
</feature>
<dbReference type="EMBL" id="GL385403">
    <property type="protein sequence ID" value="EJT69666.1"/>
    <property type="molecule type" value="Genomic_DNA"/>
</dbReference>
<dbReference type="OrthoDB" id="10253869at2759"/>
<evidence type="ECO:0000313" key="2">
    <source>
        <dbReference type="EMBL" id="EJT69666.1"/>
    </source>
</evidence>
<dbReference type="EnsemblFungi" id="EJT69666">
    <property type="protein sequence ID" value="EJT69666"/>
    <property type="gene ID" value="GGTG_12550"/>
</dbReference>
<sequence>MDPTVMPKKLWEHPDPTSTAMYGFMQRLNRERGAGLSTFADLHRFSIQHRDAFWSTLWDAAGYIHEGNHGGRVVDHSQPVDAVPAWFEGVSLNWAENSLYFRDRSSNDPTARTTSGGKEDDRVAVTEVREGGTSTRDVTWGELRRRAGELAAALAARGVGRGDRVVIVGANSVETLLVWLAVAWVGAVFSSSSTDMGADGILQRTAQVRPRLLFFDDAALYNGKVTDLRAKMADVARGLRERCGDVFEGVVAIPRFHNDARGDVGDVAETWDELLKAGRGKAPPPFARLAFRDPFLVCYSSGTTGTPKAIVHSVGGLLLNFYKEAVLHEDVGPSTVALQFTTTGWIMYVATAGALLLGARTVLYDGSPFVPHPRVLVELVGRLGVTKLGVSPRWMLELAKAGLAPRELADLSKLKVVASTGMVLSDQLFEWFYEKGFPAHVQLGNISGGTDIAGTFGVMNPLTPVYLGGTQGPSLGMDVRIFDSQSPDGAGRELPAGEPGELVVVNSFPNAPPFFWNDLGDPAVSGGDTTNNRTGTGGAPPGSKYHASYFARFEHAWAHGDFCAVHPLTGGLHFLGRSDGVLNPSGVRFGSAEIYGVLEGRRFADRVADSLCVGQRRPGDPDERVMLFLLMREGCRFDARLEAEVREAIARDLSKRHVPKYIFETPEIPTTVNMKKVELPVKQIVSGTRVKPSGTLANPQSLEYYYQFAEVEKLVGGKAKL</sequence>
<dbReference type="GeneID" id="20353008"/>
<dbReference type="InterPro" id="IPR020845">
    <property type="entry name" value="AMP-binding_CS"/>
</dbReference>
<dbReference type="STRING" id="644352.J3PGC5"/>
<reference evidence="4" key="1">
    <citation type="submission" date="2010-07" db="EMBL/GenBank/DDBJ databases">
        <title>The genome sequence of Gaeumannomyces graminis var. tritici strain R3-111a-1.</title>
        <authorList>
            <consortium name="The Broad Institute Genome Sequencing Platform"/>
            <person name="Ma L.-J."/>
            <person name="Dead R."/>
            <person name="Young S."/>
            <person name="Zeng Q."/>
            <person name="Koehrsen M."/>
            <person name="Alvarado L."/>
            <person name="Berlin A."/>
            <person name="Chapman S.B."/>
            <person name="Chen Z."/>
            <person name="Freedman E."/>
            <person name="Gellesch M."/>
            <person name="Goldberg J."/>
            <person name="Griggs A."/>
            <person name="Gujja S."/>
            <person name="Heilman E.R."/>
            <person name="Heiman D."/>
            <person name="Hepburn T."/>
            <person name="Howarth C."/>
            <person name="Jen D."/>
            <person name="Larson L."/>
            <person name="Mehta T."/>
            <person name="Neiman D."/>
            <person name="Pearson M."/>
            <person name="Roberts A."/>
            <person name="Saif S."/>
            <person name="Shea T."/>
            <person name="Shenoy N."/>
            <person name="Sisk P."/>
            <person name="Stolte C."/>
            <person name="Sykes S."/>
            <person name="Walk T."/>
            <person name="White J."/>
            <person name="Yandava C."/>
            <person name="Haas B."/>
            <person name="Nusbaum C."/>
            <person name="Birren B."/>
        </authorList>
    </citation>
    <scope>NUCLEOTIDE SEQUENCE [LARGE SCALE GENOMIC DNA]</scope>
    <source>
        <strain evidence="4">R3-111a-1</strain>
    </source>
</reference>
<dbReference type="GO" id="GO:0030729">
    <property type="term" value="F:acetoacetate-CoA ligase activity"/>
    <property type="evidence" value="ECO:0007669"/>
    <property type="project" value="TreeGrafter"/>
</dbReference>
<reference evidence="3" key="4">
    <citation type="journal article" date="2015" name="G3 (Bethesda)">
        <title>Genome sequences of three phytopathogenic species of the Magnaporthaceae family of fungi.</title>
        <authorList>
            <person name="Okagaki L.H."/>
            <person name="Nunes C.C."/>
            <person name="Sailsbery J."/>
            <person name="Clay B."/>
            <person name="Brown D."/>
            <person name="John T."/>
            <person name="Oh Y."/>
            <person name="Young N."/>
            <person name="Fitzgerald M."/>
            <person name="Haas B.J."/>
            <person name="Zeng Q."/>
            <person name="Young S."/>
            <person name="Adiconis X."/>
            <person name="Fan L."/>
            <person name="Levin J.Z."/>
            <person name="Mitchell T.K."/>
            <person name="Okubara P.A."/>
            <person name="Farman M.L."/>
            <person name="Kohn L.M."/>
            <person name="Birren B."/>
            <person name="Ma L.-J."/>
            <person name="Dean R.A."/>
        </authorList>
    </citation>
    <scope>NUCLEOTIDE SEQUENCE</scope>
    <source>
        <strain evidence="3">R3-111a-1</strain>
    </source>
</reference>
<evidence type="ECO:0000313" key="3">
    <source>
        <dbReference type="EnsemblFungi" id="EJT69666"/>
    </source>
</evidence>
<dbReference type="PROSITE" id="PS00455">
    <property type="entry name" value="AMP_BINDING"/>
    <property type="match status" value="1"/>
</dbReference>
<dbReference type="Pfam" id="PF00501">
    <property type="entry name" value="AMP-binding"/>
    <property type="match status" value="1"/>
</dbReference>
<dbReference type="Proteomes" id="UP000006039">
    <property type="component" value="Unassembled WGS sequence"/>
</dbReference>
<dbReference type="InterPro" id="IPR000873">
    <property type="entry name" value="AMP-dep_synth/lig_dom"/>
</dbReference>
<gene>
    <name evidence="3" type="primary">20353008</name>
    <name evidence="2" type="ORF">GGTG_12550</name>
</gene>
<dbReference type="Gene3D" id="3.30.300.30">
    <property type="match status" value="1"/>
</dbReference>
<dbReference type="eggNOG" id="KOG1175">
    <property type="taxonomic scope" value="Eukaryota"/>
</dbReference>
<dbReference type="SUPFAM" id="SSF56801">
    <property type="entry name" value="Acetyl-CoA synthetase-like"/>
    <property type="match status" value="1"/>
</dbReference>
<evidence type="ECO:0000259" key="1">
    <source>
        <dbReference type="Pfam" id="PF00501"/>
    </source>
</evidence>
<dbReference type="InterPro" id="IPR045851">
    <property type="entry name" value="AMP-bd_C_sf"/>
</dbReference>
<dbReference type="Gene3D" id="3.40.50.12780">
    <property type="entry name" value="N-terminal domain of ligase-like"/>
    <property type="match status" value="1"/>
</dbReference>